<keyword evidence="3" id="KW-1185">Reference proteome</keyword>
<dbReference type="AlphaFoldDB" id="A0AAV9UP84"/>
<proteinExistence type="predicted"/>
<evidence type="ECO:0000256" key="1">
    <source>
        <dbReference type="SAM" id="Phobius"/>
    </source>
</evidence>
<organism evidence="2 3">
    <name type="scientific">Orbilia blumenaviensis</name>
    <dbReference type="NCBI Taxonomy" id="1796055"/>
    <lineage>
        <taxon>Eukaryota</taxon>
        <taxon>Fungi</taxon>
        <taxon>Dikarya</taxon>
        <taxon>Ascomycota</taxon>
        <taxon>Pezizomycotina</taxon>
        <taxon>Orbiliomycetes</taxon>
        <taxon>Orbiliales</taxon>
        <taxon>Orbiliaceae</taxon>
        <taxon>Orbilia</taxon>
    </lineage>
</organism>
<keyword evidence="1" id="KW-0812">Transmembrane</keyword>
<feature type="transmembrane region" description="Helical" evidence="1">
    <location>
        <begin position="168"/>
        <end position="188"/>
    </location>
</feature>
<feature type="transmembrane region" description="Helical" evidence="1">
    <location>
        <begin position="278"/>
        <end position="297"/>
    </location>
</feature>
<feature type="transmembrane region" description="Helical" evidence="1">
    <location>
        <begin position="200"/>
        <end position="222"/>
    </location>
</feature>
<keyword evidence="1" id="KW-0472">Membrane</keyword>
<name>A0AAV9UP84_9PEZI</name>
<dbReference type="EMBL" id="JAVHNS010000008">
    <property type="protein sequence ID" value="KAK6345898.1"/>
    <property type="molecule type" value="Genomic_DNA"/>
</dbReference>
<gene>
    <name evidence="2" type="ORF">TWF730_010241</name>
</gene>
<dbReference type="Proteomes" id="UP001373714">
    <property type="component" value="Unassembled WGS sequence"/>
</dbReference>
<protein>
    <submittedName>
        <fullName evidence="2">Uncharacterized protein</fullName>
    </submittedName>
</protein>
<comment type="caution">
    <text evidence="2">The sequence shown here is derived from an EMBL/GenBank/DDBJ whole genome shotgun (WGS) entry which is preliminary data.</text>
</comment>
<evidence type="ECO:0000313" key="3">
    <source>
        <dbReference type="Proteomes" id="UP001373714"/>
    </source>
</evidence>
<sequence length="346" mass="37255">MSFGFGTIPLGPSQGPAPAPAMFQSGTAPGYTPNVEFQLNPIDPGLGAANRDKILAEQQRILTIFNDWFIAQKLKLLGQGNSKLPQIANEEANRDQMQGIIRDFAEMNINRMAMAGLVNNFGEQYCKFVSQRDAVETQRQLNEIERARIQGYDYLPPPAQRFVRVCQIAVILSVGGTFATLVAIWSGATAVRTSLQAAKTAGLQCLVMGLLQFICLIIRAIVRIEVGKFMIPITAYGRDRIYLTKMWDGYIVTVFCAIIAFGAWMWTKSNANFKNEGLVAQVPAAITAAAATVLPAATARIAKVKGAQLVATVVEDIVSGSVTATSLVEKAVGALVTGNPLNATTV</sequence>
<accession>A0AAV9UP84</accession>
<evidence type="ECO:0000313" key="2">
    <source>
        <dbReference type="EMBL" id="KAK6345898.1"/>
    </source>
</evidence>
<keyword evidence="1" id="KW-1133">Transmembrane helix</keyword>
<feature type="transmembrane region" description="Helical" evidence="1">
    <location>
        <begin position="247"/>
        <end position="266"/>
    </location>
</feature>
<reference evidence="2 3" key="1">
    <citation type="submission" date="2019-10" db="EMBL/GenBank/DDBJ databases">
        <authorList>
            <person name="Palmer J.M."/>
        </authorList>
    </citation>
    <scope>NUCLEOTIDE SEQUENCE [LARGE SCALE GENOMIC DNA]</scope>
    <source>
        <strain evidence="2 3">TWF730</strain>
    </source>
</reference>